<keyword evidence="2" id="KW-0732">Signal</keyword>
<gene>
    <name evidence="9" type="ORF">MIZ03_4118</name>
</gene>
<reference evidence="9 10" key="1">
    <citation type="journal article" date="2021" name="Microbiol. Spectr.">
        <title>A Single Bacterium Capable of Oxidation and Reduction of Iron at Circumneutral pH.</title>
        <authorList>
            <person name="Kato S."/>
            <person name="Ohkuma M."/>
        </authorList>
    </citation>
    <scope>NUCLEOTIDE SEQUENCE [LARGE SCALE GENOMIC DNA]</scope>
    <source>
        <strain evidence="9 10">MIZ03</strain>
    </source>
</reference>
<organism evidence="9 10">
    <name type="scientific">Rhodoferax lithotrophicus</name>
    <dbReference type="NCBI Taxonomy" id="2798804"/>
    <lineage>
        <taxon>Bacteria</taxon>
        <taxon>Pseudomonadati</taxon>
        <taxon>Pseudomonadota</taxon>
        <taxon>Betaproteobacteria</taxon>
        <taxon>Burkholderiales</taxon>
        <taxon>Comamonadaceae</taxon>
        <taxon>Rhodoferax</taxon>
    </lineage>
</organism>
<dbReference type="InterPro" id="IPR018044">
    <property type="entry name" value="Peptidase_S11"/>
</dbReference>
<dbReference type="Gene3D" id="3.40.710.10">
    <property type="entry name" value="DD-peptidase/beta-lactamase superfamily"/>
    <property type="match status" value="1"/>
</dbReference>
<evidence type="ECO:0000256" key="2">
    <source>
        <dbReference type="ARBA" id="ARBA00022729"/>
    </source>
</evidence>
<evidence type="ECO:0000256" key="6">
    <source>
        <dbReference type="ARBA" id="ARBA00023316"/>
    </source>
</evidence>
<feature type="domain" description="Peptidase S11 D-alanyl-D-alanine carboxypeptidase A N-terminal" evidence="8">
    <location>
        <begin position="25"/>
        <end position="249"/>
    </location>
</feature>
<dbReference type="Pfam" id="PF00768">
    <property type="entry name" value="Peptidase_S11"/>
    <property type="match status" value="1"/>
</dbReference>
<keyword evidence="10" id="KW-1185">Reference proteome</keyword>
<dbReference type="PRINTS" id="PR00725">
    <property type="entry name" value="DADACBPTASE1"/>
</dbReference>
<dbReference type="InterPro" id="IPR001967">
    <property type="entry name" value="Peptidase_S11_N"/>
</dbReference>
<dbReference type="InterPro" id="IPR012338">
    <property type="entry name" value="Beta-lactam/transpept-like"/>
</dbReference>
<keyword evidence="4" id="KW-0133">Cell shape</keyword>
<evidence type="ECO:0000259" key="8">
    <source>
        <dbReference type="Pfam" id="PF00768"/>
    </source>
</evidence>
<evidence type="ECO:0000313" key="10">
    <source>
        <dbReference type="Proteomes" id="UP000824366"/>
    </source>
</evidence>
<dbReference type="EMBL" id="AP024238">
    <property type="protein sequence ID" value="BCO29206.1"/>
    <property type="molecule type" value="Genomic_DNA"/>
</dbReference>
<name>A0ABN6DEX0_9BURK</name>
<evidence type="ECO:0000256" key="3">
    <source>
        <dbReference type="ARBA" id="ARBA00022801"/>
    </source>
</evidence>
<dbReference type="PANTHER" id="PTHR21581">
    <property type="entry name" value="D-ALANYL-D-ALANINE CARBOXYPEPTIDASE"/>
    <property type="match status" value="1"/>
</dbReference>
<dbReference type="PANTHER" id="PTHR21581:SF26">
    <property type="entry name" value="D-ALANYL-D-ALANINE ENDOPEPTIDASE"/>
    <property type="match status" value="1"/>
</dbReference>
<evidence type="ECO:0000256" key="7">
    <source>
        <dbReference type="RuleBase" id="RU004016"/>
    </source>
</evidence>
<evidence type="ECO:0000313" key="9">
    <source>
        <dbReference type="EMBL" id="BCO29206.1"/>
    </source>
</evidence>
<comment type="similarity">
    <text evidence="1 7">Belongs to the peptidase S11 family.</text>
</comment>
<dbReference type="SUPFAM" id="SSF56601">
    <property type="entry name" value="beta-lactamase/transpeptidase-like"/>
    <property type="match status" value="1"/>
</dbReference>
<evidence type="ECO:0000256" key="4">
    <source>
        <dbReference type="ARBA" id="ARBA00022960"/>
    </source>
</evidence>
<sequence length="280" mass="30090">MNMSIRLTKTLAIGTLLIYGASSYALQIKSEHAIVISNDTGAVLFEKAAGQPVPIASLTKLMTAMVVLDSKPDMNERIVINAADVDLLKHSKSLVPVGTTLPRKQVLQLALMSSENRAAAALARTYTGGYSAFLRAVNAKIKALGMTQTVIKEPTGLSPENMSSAADLAKMAIAASGYPDIVNITTHASDKFQMTRRSVTFHNTNQLVGAKGWDVRLSKTGFTNEAGHCLIMRIKQAGKQATLVLLNAKATAASRFDALNIRQLLDHRELAQVSMPTSRL</sequence>
<proteinExistence type="inferred from homology"/>
<keyword evidence="6" id="KW-0961">Cell wall biogenesis/degradation</keyword>
<dbReference type="RefSeq" id="WP_317134802.1">
    <property type="nucleotide sequence ID" value="NZ_AP024238.1"/>
</dbReference>
<accession>A0ABN6DEX0</accession>
<keyword evidence="5" id="KW-0573">Peptidoglycan synthesis</keyword>
<protein>
    <submittedName>
        <fullName evidence="9">D-alanyl-D-alanine endopeptidase</fullName>
    </submittedName>
</protein>
<evidence type="ECO:0000256" key="5">
    <source>
        <dbReference type="ARBA" id="ARBA00022984"/>
    </source>
</evidence>
<keyword evidence="3" id="KW-0378">Hydrolase</keyword>
<dbReference type="Proteomes" id="UP000824366">
    <property type="component" value="Chromosome"/>
</dbReference>
<evidence type="ECO:0000256" key="1">
    <source>
        <dbReference type="ARBA" id="ARBA00007164"/>
    </source>
</evidence>